<dbReference type="Pfam" id="PF01042">
    <property type="entry name" value="Ribonuc_L-PSP"/>
    <property type="match status" value="1"/>
</dbReference>
<accession>A0A852YCV3</accession>
<reference evidence="1 2" key="1">
    <citation type="submission" date="2020-07" db="EMBL/GenBank/DDBJ databases">
        <title>Sequencing the genomes of 1000 actinobacteria strains.</title>
        <authorList>
            <person name="Klenk H.-P."/>
        </authorList>
    </citation>
    <scope>NUCLEOTIDE SEQUENCE [LARGE SCALE GENOMIC DNA]</scope>
    <source>
        <strain evidence="1 2">DSM 23141</strain>
    </source>
</reference>
<comment type="caution">
    <text evidence="1">The sequence shown here is derived from an EMBL/GenBank/DDBJ whole genome shotgun (WGS) entry which is preliminary data.</text>
</comment>
<dbReference type="InterPro" id="IPR035959">
    <property type="entry name" value="RutC-like_sf"/>
</dbReference>
<dbReference type="Gene3D" id="3.30.1330.40">
    <property type="entry name" value="RutC-like"/>
    <property type="match status" value="1"/>
</dbReference>
<dbReference type="AlphaFoldDB" id="A0A852YCV3"/>
<dbReference type="SUPFAM" id="SSF55298">
    <property type="entry name" value="YjgF-like"/>
    <property type="match status" value="1"/>
</dbReference>
<organism evidence="1 2">
    <name type="scientific">Schumannella luteola</name>
    <dbReference type="NCBI Taxonomy" id="472059"/>
    <lineage>
        <taxon>Bacteria</taxon>
        <taxon>Bacillati</taxon>
        <taxon>Actinomycetota</taxon>
        <taxon>Actinomycetes</taxon>
        <taxon>Micrococcales</taxon>
        <taxon>Microbacteriaceae</taxon>
        <taxon>Schumannella</taxon>
    </lineage>
</organism>
<dbReference type="PANTHER" id="PTHR43857:SF1">
    <property type="entry name" value="YJGH FAMILY PROTEIN"/>
    <property type="match status" value="1"/>
</dbReference>
<keyword evidence="2" id="KW-1185">Reference proteome</keyword>
<dbReference type="PANTHER" id="PTHR43857">
    <property type="entry name" value="BLR7761 PROTEIN"/>
    <property type="match status" value="1"/>
</dbReference>
<dbReference type="InterPro" id="IPR006175">
    <property type="entry name" value="YjgF/YER057c/UK114"/>
</dbReference>
<proteinExistence type="predicted"/>
<sequence>MTVELITPEGMFQPVPYHHVAIGTGSRLIQMAGQVARDGAGGHVATGDLAGQIAHVLRSAGRGLAGAGATFADVTRLRFYIVDWSPAKSAAFGAGLAAVAAELALPEPLPPITLIGVQALFEPDALVELEVDAVLA</sequence>
<name>A0A852YCV3_9MICO</name>
<dbReference type="RefSeq" id="WP_179564074.1">
    <property type="nucleotide sequence ID" value="NZ_JACBZY010000001.1"/>
</dbReference>
<protein>
    <submittedName>
        <fullName evidence="1">Enamine deaminase RidA (YjgF/YER057c/UK114 family)</fullName>
    </submittedName>
</protein>
<dbReference type="Proteomes" id="UP000553888">
    <property type="component" value="Unassembled WGS sequence"/>
</dbReference>
<dbReference type="EMBL" id="JACBZY010000001">
    <property type="protein sequence ID" value="NYG97427.1"/>
    <property type="molecule type" value="Genomic_DNA"/>
</dbReference>
<evidence type="ECO:0000313" key="2">
    <source>
        <dbReference type="Proteomes" id="UP000553888"/>
    </source>
</evidence>
<gene>
    <name evidence="1" type="ORF">BJ979_000053</name>
</gene>
<evidence type="ECO:0000313" key="1">
    <source>
        <dbReference type="EMBL" id="NYG97427.1"/>
    </source>
</evidence>